<keyword evidence="11 15" id="KW-0862">Zinc</keyword>
<feature type="active site" description="Proton donor" evidence="14">
    <location>
        <position position="178"/>
    </location>
</feature>
<dbReference type="Pfam" id="PF00834">
    <property type="entry name" value="Ribul_P_3_epim"/>
    <property type="match status" value="1"/>
</dbReference>
<evidence type="ECO:0000256" key="9">
    <source>
        <dbReference type="ARBA" id="ARBA00013920"/>
    </source>
</evidence>
<gene>
    <name evidence="17" type="ORF">EGW08_001044</name>
</gene>
<dbReference type="PROSITE" id="PS01085">
    <property type="entry name" value="RIBUL_P_3_EPIMER_1"/>
    <property type="match status" value="1"/>
</dbReference>
<evidence type="ECO:0000313" key="17">
    <source>
        <dbReference type="EMBL" id="RUS91238.1"/>
    </source>
</evidence>
<dbReference type="InterPro" id="IPR026019">
    <property type="entry name" value="Ribul_P_3_epim"/>
</dbReference>
<dbReference type="InterPro" id="IPR011060">
    <property type="entry name" value="RibuloseP-bd_barrel"/>
</dbReference>
<keyword evidence="15" id="KW-0464">Manganese</keyword>
<name>A0A433UBS0_ELYCH</name>
<dbReference type="NCBIfam" id="NF004076">
    <property type="entry name" value="PRK05581.1-4"/>
    <property type="match status" value="1"/>
</dbReference>
<dbReference type="Proteomes" id="UP000271974">
    <property type="component" value="Unassembled WGS sequence"/>
</dbReference>
<comment type="similarity">
    <text evidence="7 13">Belongs to the ribulose-phosphate 3-epimerase family.</text>
</comment>
<feature type="binding site" evidence="15">
    <location>
        <position position="41"/>
    </location>
    <ligand>
        <name>a divalent metal cation</name>
        <dbReference type="ChEBI" id="CHEBI:60240"/>
    </ligand>
</feature>
<feature type="binding site" evidence="16">
    <location>
        <position position="73"/>
    </location>
    <ligand>
        <name>substrate</name>
    </ligand>
</feature>
<evidence type="ECO:0000313" key="18">
    <source>
        <dbReference type="Proteomes" id="UP000271974"/>
    </source>
</evidence>
<dbReference type="InterPro" id="IPR000056">
    <property type="entry name" value="Ribul_P_3_epim-like"/>
</dbReference>
<feature type="active site" description="Proton acceptor" evidence="14">
    <location>
        <position position="41"/>
    </location>
</feature>
<keyword evidence="18" id="KW-1185">Reference proteome</keyword>
<protein>
    <recommendedName>
        <fullName evidence="9 13">Ribulose-phosphate 3-epimerase</fullName>
        <ecNumber evidence="8 13">5.1.3.1</ecNumber>
    </recommendedName>
</protein>
<evidence type="ECO:0000256" key="3">
    <source>
        <dbReference type="ARBA" id="ARBA00001941"/>
    </source>
</evidence>
<feature type="binding site" evidence="16">
    <location>
        <begin position="200"/>
        <end position="201"/>
    </location>
    <ligand>
        <name>substrate</name>
    </ligand>
</feature>
<evidence type="ECO:0000256" key="14">
    <source>
        <dbReference type="PIRSR" id="PIRSR001461-1"/>
    </source>
</evidence>
<keyword evidence="10 15" id="KW-0479">Metal-binding</keyword>
<comment type="cofactor">
    <cofactor evidence="5">
        <name>Fe(2+)</name>
        <dbReference type="ChEBI" id="CHEBI:29033"/>
    </cofactor>
</comment>
<evidence type="ECO:0000256" key="13">
    <source>
        <dbReference type="PIRNR" id="PIRNR001461"/>
    </source>
</evidence>
<dbReference type="PROSITE" id="PS01086">
    <property type="entry name" value="RIBUL_P_3_EPIMER_2"/>
    <property type="match status" value="1"/>
</dbReference>
<dbReference type="AlphaFoldDB" id="A0A433UBS0"/>
<evidence type="ECO:0000256" key="8">
    <source>
        <dbReference type="ARBA" id="ARBA00013188"/>
    </source>
</evidence>
<evidence type="ECO:0000256" key="10">
    <source>
        <dbReference type="ARBA" id="ARBA00022723"/>
    </source>
</evidence>
<evidence type="ECO:0000256" key="2">
    <source>
        <dbReference type="ARBA" id="ARBA00001936"/>
    </source>
</evidence>
<dbReference type="NCBIfam" id="TIGR01163">
    <property type="entry name" value="rpe"/>
    <property type="match status" value="1"/>
</dbReference>
<evidence type="ECO:0000256" key="4">
    <source>
        <dbReference type="ARBA" id="ARBA00001947"/>
    </source>
</evidence>
<accession>A0A433UBS0</accession>
<comment type="cofactor">
    <cofactor evidence="3">
        <name>Co(2+)</name>
        <dbReference type="ChEBI" id="CHEBI:48828"/>
    </cofactor>
</comment>
<keyword evidence="13" id="KW-0119">Carbohydrate metabolism</keyword>
<comment type="caution">
    <text evidence="17">The sequence shown here is derived from an EMBL/GenBank/DDBJ whole genome shotgun (WGS) entry which is preliminary data.</text>
</comment>
<comment type="cofactor">
    <cofactor evidence="4">
        <name>Zn(2+)</name>
        <dbReference type="ChEBI" id="CHEBI:29105"/>
    </cofactor>
</comment>
<reference evidence="17 18" key="1">
    <citation type="submission" date="2019-01" db="EMBL/GenBank/DDBJ databases">
        <title>A draft genome assembly of the solar-powered sea slug Elysia chlorotica.</title>
        <authorList>
            <person name="Cai H."/>
            <person name="Li Q."/>
            <person name="Fang X."/>
            <person name="Li J."/>
            <person name="Curtis N.E."/>
            <person name="Altenburger A."/>
            <person name="Shibata T."/>
            <person name="Feng M."/>
            <person name="Maeda T."/>
            <person name="Schwartz J.A."/>
            <person name="Shigenobu S."/>
            <person name="Lundholm N."/>
            <person name="Nishiyama T."/>
            <person name="Yang H."/>
            <person name="Hasebe M."/>
            <person name="Li S."/>
            <person name="Pierce S.K."/>
            <person name="Wang J."/>
        </authorList>
    </citation>
    <scope>NUCLEOTIDE SEQUENCE [LARGE SCALE GENOMIC DNA]</scope>
    <source>
        <strain evidence="17">EC2010</strain>
        <tissue evidence="17">Whole organism of an adult</tissue>
    </source>
</reference>
<feature type="binding site" evidence="16">
    <location>
        <position position="180"/>
    </location>
    <ligand>
        <name>substrate</name>
    </ligand>
</feature>
<sequence>MALSSGCSCSIGPSILNADLSNLAAECQELIAAGSDYLHLDVMDGHFVPNLTFGHPVVKCLRAKVPGVFFEMHMMVSEPEKWIEGMADAGADMYTFHYEATDNPKECIRKIREAGMKAGMGINPPTQVEVVLPYIDLLDCVLVMTVNPGFGGQKFISDCMSKIEFLRSKFTTLDIGVDGGVGPNTIQQCADAGANLIVSGSALVKSANKKQCIYDMRSVVDSALKNRKQQS</sequence>
<feature type="binding site" evidence="16">
    <location>
        <begin position="149"/>
        <end position="152"/>
    </location>
    <ligand>
        <name>substrate</name>
    </ligand>
</feature>
<dbReference type="InterPro" id="IPR013785">
    <property type="entry name" value="Aldolase_TIM"/>
</dbReference>
<keyword evidence="15" id="KW-0170">Cobalt</keyword>
<keyword evidence="12 13" id="KW-0413">Isomerase</keyword>
<dbReference type="CDD" id="cd00429">
    <property type="entry name" value="RPE"/>
    <property type="match status" value="1"/>
</dbReference>
<evidence type="ECO:0000256" key="5">
    <source>
        <dbReference type="ARBA" id="ARBA00001954"/>
    </source>
</evidence>
<dbReference type="PIRSF" id="PIRSF001461">
    <property type="entry name" value="RPE"/>
    <property type="match status" value="1"/>
</dbReference>
<dbReference type="GO" id="GO:0004750">
    <property type="term" value="F:D-ribulose-phosphate 3-epimerase activity"/>
    <property type="evidence" value="ECO:0007669"/>
    <property type="project" value="UniProtKB-EC"/>
</dbReference>
<proteinExistence type="inferred from homology"/>
<evidence type="ECO:0000256" key="12">
    <source>
        <dbReference type="ARBA" id="ARBA00023235"/>
    </source>
</evidence>
<dbReference type="OrthoDB" id="1927044at2759"/>
<organism evidence="17 18">
    <name type="scientific">Elysia chlorotica</name>
    <name type="common">Eastern emerald elysia</name>
    <name type="synonym">Sea slug</name>
    <dbReference type="NCBI Taxonomy" id="188477"/>
    <lineage>
        <taxon>Eukaryota</taxon>
        <taxon>Metazoa</taxon>
        <taxon>Spiralia</taxon>
        <taxon>Lophotrochozoa</taxon>
        <taxon>Mollusca</taxon>
        <taxon>Gastropoda</taxon>
        <taxon>Heterobranchia</taxon>
        <taxon>Euthyneura</taxon>
        <taxon>Panpulmonata</taxon>
        <taxon>Sacoglossa</taxon>
        <taxon>Placobranchoidea</taxon>
        <taxon>Plakobranchidae</taxon>
        <taxon>Elysia</taxon>
    </lineage>
</organism>
<dbReference type="GO" id="GO:0046872">
    <property type="term" value="F:metal ion binding"/>
    <property type="evidence" value="ECO:0007669"/>
    <property type="project" value="UniProtKB-KW"/>
</dbReference>
<dbReference type="EC" id="5.1.3.1" evidence="8 13"/>
<dbReference type="STRING" id="188477.A0A433UBS0"/>
<feature type="binding site" evidence="16">
    <location>
        <position position="14"/>
    </location>
    <ligand>
        <name>substrate</name>
    </ligand>
</feature>
<evidence type="ECO:0000256" key="11">
    <source>
        <dbReference type="ARBA" id="ARBA00022833"/>
    </source>
</evidence>
<evidence type="ECO:0000256" key="6">
    <source>
        <dbReference type="ARBA" id="ARBA00005016"/>
    </source>
</evidence>
<evidence type="ECO:0000256" key="15">
    <source>
        <dbReference type="PIRSR" id="PIRSR001461-2"/>
    </source>
</evidence>
<evidence type="ECO:0000256" key="7">
    <source>
        <dbReference type="ARBA" id="ARBA00009541"/>
    </source>
</evidence>
<dbReference type="SUPFAM" id="SSF51366">
    <property type="entry name" value="Ribulose-phoshate binding barrel"/>
    <property type="match status" value="1"/>
</dbReference>
<dbReference type="HAMAP" id="MF_02227">
    <property type="entry name" value="RPE"/>
    <property type="match status" value="1"/>
</dbReference>
<evidence type="ECO:0000256" key="16">
    <source>
        <dbReference type="PIRSR" id="PIRSR001461-3"/>
    </source>
</evidence>
<dbReference type="PANTHER" id="PTHR11749">
    <property type="entry name" value="RIBULOSE-5-PHOSPHATE-3-EPIMERASE"/>
    <property type="match status" value="1"/>
</dbReference>
<feature type="binding site" evidence="15">
    <location>
        <position position="73"/>
    </location>
    <ligand>
        <name>a divalent metal cation</name>
        <dbReference type="ChEBI" id="CHEBI:60240"/>
    </ligand>
</feature>
<comment type="catalytic activity">
    <reaction evidence="1 13">
        <text>D-ribulose 5-phosphate = D-xylulose 5-phosphate</text>
        <dbReference type="Rhea" id="RHEA:13677"/>
        <dbReference type="ChEBI" id="CHEBI:57737"/>
        <dbReference type="ChEBI" id="CHEBI:58121"/>
        <dbReference type="EC" id="5.1.3.1"/>
    </reaction>
</comment>
<feature type="binding site" evidence="15">
    <location>
        <position position="39"/>
    </location>
    <ligand>
        <name>a divalent metal cation</name>
        <dbReference type="ChEBI" id="CHEBI:60240"/>
    </ligand>
</feature>
<dbReference type="GO" id="GO:0005975">
    <property type="term" value="P:carbohydrate metabolic process"/>
    <property type="evidence" value="ECO:0007669"/>
    <property type="project" value="InterPro"/>
</dbReference>
<comment type="cofactor">
    <cofactor evidence="15">
        <name>a divalent metal cation</name>
        <dbReference type="ChEBI" id="CHEBI:60240"/>
    </cofactor>
    <text evidence="15">Binds 1 divalent metal cation per subunit.</text>
</comment>
<evidence type="ECO:0000256" key="1">
    <source>
        <dbReference type="ARBA" id="ARBA00001782"/>
    </source>
</evidence>
<dbReference type="GO" id="GO:0006098">
    <property type="term" value="P:pentose-phosphate shunt"/>
    <property type="evidence" value="ECO:0007669"/>
    <property type="project" value="InterPro"/>
</dbReference>
<comment type="pathway">
    <text evidence="6">Carbohydrate degradation; pentose phosphate pathway; D-xylulose 5-phosphate from D-ribulose 5-phosphate (non-oxidative stage): step 1/1.</text>
</comment>
<comment type="cofactor">
    <cofactor evidence="2">
        <name>Mn(2+)</name>
        <dbReference type="ChEBI" id="CHEBI:29035"/>
    </cofactor>
</comment>
<dbReference type="FunFam" id="3.20.20.70:FF:000074">
    <property type="entry name" value="Ribulose-phosphate 3-epimerase"/>
    <property type="match status" value="1"/>
</dbReference>
<dbReference type="Gene3D" id="3.20.20.70">
    <property type="entry name" value="Aldolase class I"/>
    <property type="match status" value="1"/>
</dbReference>
<dbReference type="EMBL" id="RQTK01000016">
    <property type="protein sequence ID" value="RUS91238.1"/>
    <property type="molecule type" value="Genomic_DNA"/>
</dbReference>
<feature type="binding site" evidence="15">
    <location>
        <position position="178"/>
    </location>
    <ligand>
        <name>a divalent metal cation</name>
        <dbReference type="ChEBI" id="CHEBI:60240"/>
    </ligand>
</feature>